<comment type="pathway">
    <text evidence="9">Protein modification; lipoprotein biosynthesis (N-acyl transfer).</text>
</comment>
<keyword evidence="6 9" id="KW-1133">Transmembrane helix</keyword>
<feature type="transmembrane region" description="Helical" evidence="9">
    <location>
        <begin position="43"/>
        <end position="65"/>
    </location>
</feature>
<keyword evidence="7 9" id="KW-0472">Membrane</keyword>
<dbReference type="AlphaFoldDB" id="A0A395JLA7"/>
<keyword evidence="8 9" id="KW-0012">Acyltransferase</keyword>
<comment type="caution">
    <text evidence="11">The sequence shown here is derived from an EMBL/GenBank/DDBJ whole genome shotgun (WGS) entry which is preliminary data.</text>
</comment>
<feature type="transmembrane region" description="Helical" evidence="9">
    <location>
        <begin position="77"/>
        <end position="97"/>
    </location>
</feature>
<dbReference type="CDD" id="cd07571">
    <property type="entry name" value="ALP_N-acyl_transferase"/>
    <property type="match status" value="1"/>
</dbReference>
<dbReference type="GO" id="GO:0016410">
    <property type="term" value="F:N-acyltransferase activity"/>
    <property type="evidence" value="ECO:0007669"/>
    <property type="project" value="UniProtKB-UniRule"/>
</dbReference>
<evidence type="ECO:0000256" key="8">
    <source>
        <dbReference type="ARBA" id="ARBA00023315"/>
    </source>
</evidence>
<protein>
    <recommendedName>
        <fullName evidence="9">Apolipoprotein N-acyltransferase</fullName>
        <shortName evidence="9">ALP N-acyltransferase</shortName>
        <ecNumber evidence="9">2.3.1.269</ecNumber>
    </recommendedName>
</protein>
<evidence type="ECO:0000256" key="2">
    <source>
        <dbReference type="ARBA" id="ARBA00010065"/>
    </source>
</evidence>
<dbReference type="InterPro" id="IPR036526">
    <property type="entry name" value="C-N_Hydrolase_sf"/>
</dbReference>
<feature type="transmembrane region" description="Helical" evidence="9">
    <location>
        <begin position="104"/>
        <end position="131"/>
    </location>
</feature>
<feature type="transmembrane region" description="Helical" evidence="9">
    <location>
        <begin position="177"/>
        <end position="198"/>
    </location>
</feature>
<keyword evidence="11" id="KW-0449">Lipoprotein</keyword>
<feature type="transmembrane region" description="Helical" evidence="9">
    <location>
        <begin position="6"/>
        <end position="31"/>
    </location>
</feature>
<keyword evidence="4 9" id="KW-0808">Transferase</keyword>
<dbReference type="NCBIfam" id="TIGR00546">
    <property type="entry name" value="lnt"/>
    <property type="match status" value="1"/>
</dbReference>
<reference evidence="11 12" key="1">
    <citation type="submission" date="2018-06" db="EMBL/GenBank/DDBJ databases">
        <title>Genomic Encyclopedia of Type Strains, Phase IV (KMG-IV): sequencing the most valuable type-strain genomes for metagenomic binning, comparative biology and taxonomic classification.</title>
        <authorList>
            <person name="Goeker M."/>
        </authorList>
    </citation>
    <scope>NUCLEOTIDE SEQUENCE [LARGE SCALE GENOMIC DNA]</scope>
    <source>
        <strain evidence="11 12">DSM 24032</strain>
    </source>
</reference>
<evidence type="ECO:0000256" key="3">
    <source>
        <dbReference type="ARBA" id="ARBA00022475"/>
    </source>
</evidence>
<dbReference type="PANTHER" id="PTHR38686:SF1">
    <property type="entry name" value="APOLIPOPROTEIN N-ACYLTRANSFERASE"/>
    <property type="match status" value="1"/>
</dbReference>
<dbReference type="EC" id="2.3.1.269" evidence="9"/>
<evidence type="ECO:0000256" key="1">
    <source>
        <dbReference type="ARBA" id="ARBA00004651"/>
    </source>
</evidence>
<sequence>MLAVWSIFAVIGLAVIFEPLSIWPLAFVGYVPLLKICEKAKPILAFFVVFLIALILENIYFFWIYQVQVFKLMHASILAPYFAVYWAIWAAIASYILRARFSFVTTLIGISGAWVLMDYIMANLSFLAFPWNTLAHSQFDNKWLLQWASVFGEYGIAFIVISANVIIFYAARLSNRVLLVSASVVISIHIIGAFAYVVQPQPDLFVRIASLQPSFGLAKVHSEQDPNQRFRRLLDLTLEAASYDPTLVVWPEGALRGRGIASDSRFSQIQQLSSTGNVSILTGYAEDEKFTTSTDSKPEQYNQAILISSSGKPIIYSKQLLMPFAEYLPYDDIIDWPTWFVSMNSNLKPGDKAVEMRASGIVASTIICWENLFTRFVREGLSRDTNLIVDLVNDNWFGKTSAPYQHNIASIFRAVEFGVPVVISSNTGPSQIIDAHGKVIASASDTFKQTYIVADVPLRSTRTIYYYIGDVFVLFQLLFLVGLFVNDKLKLK</sequence>
<comment type="function">
    <text evidence="9">Catalyzes the phospholipid dependent N-acylation of the N-terminal cysteine of apolipoprotein, the last step in lipoprotein maturation.</text>
</comment>
<dbReference type="Proteomes" id="UP000253083">
    <property type="component" value="Unassembled WGS sequence"/>
</dbReference>
<comment type="subcellular location">
    <subcellularLocation>
        <location evidence="1 9">Cell membrane</location>
        <topology evidence="1 9">Multi-pass membrane protein</topology>
    </subcellularLocation>
</comment>
<evidence type="ECO:0000313" key="12">
    <source>
        <dbReference type="Proteomes" id="UP000253083"/>
    </source>
</evidence>
<comment type="catalytic activity">
    <reaction evidence="9">
        <text>N-terminal S-1,2-diacyl-sn-glyceryl-L-cysteinyl-[lipoprotein] + a glycerophospholipid = N-acyl-S-1,2-diacyl-sn-glyceryl-L-cysteinyl-[lipoprotein] + a 2-acyl-sn-glycero-3-phospholipid + H(+)</text>
        <dbReference type="Rhea" id="RHEA:48228"/>
        <dbReference type="Rhea" id="RHEA-COMP:14681"/>
        <dbReference type="Rhea" id="RHEA-COMP:14684"/>
        <dbReference type="ChEBI" id="CHEBI:15378"/>
        <dbReference type="ChEBI" id="CHEBI:136912"/>
        <dbReference type="ChEBI" id="CHEBI:140656"/>
        <dbReference type="ChEBI" id="CHEBI:140657"/>
        <dbReference type="ChEBI" id="CHEBI:140660"/>
        <dbReference type="EC" id="2.3.1.269"/>
    </reaction>
</comment>
<dbReference type="InterPro" id="IPR003010">
    <property type="entry name" value="C-N_Hydrolase"/>
</dbReference>
<keyword evidence="12" id="KW-1185">Reference proteome</keyword>
<dbReference type="GO" id="GO:0042158">
    <property type="term" value="P:lipoprotein biosynthetic process"/>
    <property type="evidence" value="ECO:0007669"/>
    <property type="project" value="UniProtKB-UniRule"/>
</dbReference>
<name>A0A395JLA7_9GAMM</name>
<evidence type="ECO:0000313" key="11">
    <source>
        <dbReference type="EMBL" id="RBP50627.1"/>
    </source>
</evidence>
<dbReference type="InterPro" id="IPR004563">
    <property type="entry name" value="Apolipo_AcylTrfase"/>
</dbReference>
<dbReference type="PROSITE" id="PS50263">
    <property type="entry name" value="CN_HYDROLASE"/>
    <property type="match status" value="1"/>
</dbReference>
<keyword evidence="3 9" id="KW-1003">Cell membrane</keyword>
<proteinExistence type="inferred from homology"/>
<evidence type="ECO:0000259" key="10">
    <source>
        <dbReference type="PROSITE" id="PS50263"/>
    </source>
</evidence>
<feature type="transmembrane region" description="Helical" evidence="9">
    <location>
        <begin position="464"/>
        <end position="485"/>
    </location>
</feature>
<feature type="transmembrane region" description="Helical" evidence="9">
    <location>
        <begin position="151"/>
        <end position="170"/>
    </location>
</feature>
<dbReference type="GO" id="GO:0005886">
    <property type="term" value="C:plasma membrane"/>
    <property type="evidence" value="ECO:0007669"/>
    <property type="project" value="UniProtKB-SubCell"/>
</dbReference>
<dbReference type="InParanoid" id="A0A395JLA7"/>
<dbReference type="Pfam" id="PF20154">
    <property type="entry name" value="LNT_N"/>
    <property type="match status" value="1"/>
</dbReference>
<keyword evidence="5 9" id="KW-0812">Transmembrane</keyword>
<evidence type="ECO:0000256" key="5">
    <source>
        <dbReference type="ARBA" id="ARBA00022692"/>
    </source>
</evidence>
<dbReference type="UniPathway" id="UPA00666"/>
<feature type="domain" description="CN hydrolase" evidence="10">
    <location>
        <begin position="206"/>
        <end position="458"/>
    </location>
</feature>
<dbReference type="PANTHER" id="PTHR38686">
    <property type="entry name" value="APOLIPOPROTEIN N-ACYLTRANSFERASE"/>
    <property type="match status" value="1"/>
</dbReference>
<evidence type="ECO:0000256" key="4">
    <source>
        <dbReference type="ARBA" id="ARBA00022679"/>
    </source>
</evidence>
<dbReference type="InterPro" id="IPR045378">
    <property type="entry name" value="LNT_N"/>
</dbReference>
<organism evidence="11 12">
    <name type="scientific">Arenicella xantha</name>
    <dbReference type="NCBI Taxonomy" id="644221"/>
    <lineage>
        <taxon>Bacteria</taxon>
        <taxon>Pseudomonadati</taxon>
        <taxon>Pseudomonadota</taxon>
        <taxon>Gammaproteobacteria</taxon>
        <taxon>Arenicellales</taxon>
        <taxon>Arenicellaceae</taxon>
        <taxon>Arenicella</taxon>
    </lineage>
</organism>
<dbReference type="Gene3D" id="3.60.110.10">
    <property type="entry name" value="Carbon-nitrogen hydrolase"/>
    <property type="match status" value="1"/>
</dbReference>
<evidence type="ECO:0000256" key="7">
    <source>
        <dbReference type="ARBA" id="ARBA00023136"/>
    </source>
</evidence>
<dbReference type="EMBL" id="QNRT01000002">
    <property type="protein sequence ID" value="RBP50627.1"/>
    <property type="molecule type" value="Genomic_DNA"/>
</dbReference>
<evidence type="ECO:0000256" key="6">
    <source>
        <dbReference type="ARBA" id="ARBA00022989"/>
    </source>
</evidence>
<evidence type="ECO:0000256" key="9">
    <source>
        <dbReference type="HAMAP-Rule" id="MF_01148"/>
    </source>
</evidence>
<accession>A0A395JLA7</accession>
<dbReference type="HAMAP" id="MF_01148">
    <property type="entry name" value="Lnt"/>
    <property type="match status" value="1"/>
</dbReference>
<dbReference type="Pfam" id="PF00795">
    <property type="entry name" value="CN_hydrolase"/>
    <property type="match status" value="1"/>
</dbReference>
<dbReference type="SUPFAM" id="SSF56317">
    <property type="entry name" value="Carbon-nitrogen hydrolase"/>
    <property type="match status" value="1"/>
</dbReference>
<comment type="similarity">
    <text evidence="2 9">Belongs to the CN hydrolase family. Apolipoprotein N-acyltransferase subfamily.</text>
</comment>
<dbReference type="RefSeq" id="WP_281268377.1">
    <property type="nucleotide sequence ID" value="NZ_QNRT01000002.1"/>
</dbReference>
<gene>
    <name evidence="9" type="primary">lnt</name>
    <name evidence="11" type="ORF">DFR28_10238</name>
</gene>